<keyword evidence="2" id="KW-1185">Reference proteome</keyword>
<accession>A0AAV4IX63</accession>
<proteinExistence type="predicted"/>
<dbReference type="AlphaFoldDB" id="A0AAV4IX63"/>
<sequence length="172" mass="20172">MIEDLYKTLNAEYCTPASSQTLLSAYRREARMHSHSHTHVSLLFHRLTYAECHRRIQWIITSVLEDLDYADDLGLLSHRYQDIQEKTDDLCEIGSKIRLKNLERHWPSTDPLGAIQYLKLPLWQKSAGPYRLRRKCNTKGQSYQHQQRSLSYTAFLISIDLNSCSRTDRTTN</sequence>
<name>A0AAV4IX63_9GAST</name>
<protein>
    <submittedName>
        <fullName evidence="1">Retrovirus-related Pol polyprotein from type-2 retrotransposable element R2DM</fullName>
    </submittedName>
</protein>
<reference evidence="1 2" key="1">
    <citation type="journal article" date="2021" name="Elife">
        <title>Chloroplast acquisition without the gene transfer in kleptoplastic sea slugs, Plakobranchus ocellatus.</title>
        <authorList>
            <person name="Maeda T."/>
            <person name="Takahashi S."/>
            <person name="Yoshida T."/>
            <person name="Shimamura S."/>
            <person name="Takaki Y."/>
            <person name="Nagai Y."/>
            <person name="Toyoda A."/>
            <person name="Suzuki Y."/>
            <person name="Arimoto A."/>
            <person name="Ishii H."/>
            <person name="Satoh N."/>
            <person name="Nishiyama T."/>
            <person name="Hasebe M."/>
            <person name="Maruyama T."/>
            <person name="Minagawa J."/>
            <person name="Obokata J."/>
            <person name="Shigenobu S."/>
        </authorList>
    </citation>
    <scope>NUCLEOTIDE SEQUENCE [LARGE SCALE GENOMIC DNA]</scope>
</reference>
<dbReference type="Proteomes" id="UP000762676">
    <property type="component" value="Unassembled WGS sequence"/>
</dbReference>
<organism evidence="1 2">
    <name type="scientific">Elysia marginata</name>
    <dbReference type="NCBI Taxonomy" id="1093978"/>
    <lineage>
        <taxon>Eukaryota</taxon>
        <taxon>Metazoa</taxon>
        <taxon>Spiralia</taxon>
        <taxon>Lophotrochozoa</taxon>
        <taxon>Mollusca</taxon>
        <taxon>Gastropoda</taxon>
        <taxon>Heterobranchia</taxon>
        <taxon>Euthyneura</taxon>
        <taxon>Panpulmonata</taxon>
        <taxon>Sacoglossa</taxon>
        <taxon>Placobranchoidea</taxon>
        <taxon>Plakobranchidae</taxon>
        <taxon>Elysia</taxon>
    </lineage>
</organism>
<dbReference type="EMBL" id="BMAT01013504">
    <property type="protein sequence ID" value="GFS14210.1"/>
    <property type="molecule type" value="Genomic_DNA"/>
</dbReference>
<evidence type="ECO:0000313" key="2">
    <source>
        <dbReference type="Proteomes" id="UP000762676"/>
    </source>
</evidence>
<comment type="caution">
    <text evidence="1">The sequence shown here is derived from an EMBL/GenBank/DDBJ whole genome shotgun (WGS) entry which is preliminary data.</text>
</comment>
<gene>
    <name evidence="1" type="ORF">ElyMa_006740200</name>
</gene>
<evidence type="ECO:0000313" key="1">
    <source>
        <dbReference type="EMBL" id="GFS14210.1"/>
    </source>
</evidence>